<dbReference type="RefSeq" id="WP_209460911.1">
    <property type="nucleotide sequence ID" value="NZ_JAGGKC010000038.1"/>
</dbReference>
<evidence type="ECO:0000313" key="2">
    <source>
        <dbReference type="Proteomes" id="UP001519271"/>
    </source>
</evidence>
<accession>A0ABS4G877</accession>
<proteinExistence type="predicted"/>
<dbReference type="Proteomes" id="UP001519271">
    <property type="component" value="Unassembled WGS sequence"/>
</dbReference>
<comment type="caution">
    <text evidence="1">The sequence shown here is derived from an EMBL/GenBank/DDBJ whole genome shotgun (WGS) entry which is preliminary data.</text>
</comment>
<protein>
    <submittedName>
        <fullName evidence="1">Uncharacterized protein</fullName>
    </submittedName>
</protein>
<evidence type="ECO:0000313" key="1">
    <source>
        <dbReference type="EMBL" id="MBP1920751.1"/>
    </source>
</evidence>
<gene>
    <name evidence="1" type="ORF">J2Z34_003266</name>
</gene>
<organism evidence="1 2">
    <name type="scientific">Youngiibacter multivorans</name>
    <dbReference type="NCBI Taxonomy" id="937251"/>
    <lineage>
        <taxon>Bacteria</taxon>
        <taxon>Bacillati</taxon>
        <taxon>Bacillota</taxon>
        <taxon>Clostridia</taxon>
        <taxon>Eubacteriales</taxon>
        <taxon>Clostridiaceae</taxon>
        <taxon>Youngiibacter</taxon>
    </lineage>
</organism>
<reference evidence="1 2" key="1">
    <citation type="submission" date="2021-03" db="EMBL/GenBank/DDBJ databases">
        <title>Genomic Encyclopedia of Type Strains, Phase IV (KMG-IV): sequencing the most valuable type-strain genomes for metagenomic binning, comparative biology and taxonomic classification.</title>
        <authorList>
            <person name="Goeker M."/>
        </authorList>
    </citation>
    <scope>NUCLEOTIDE SEQUENCE [LARGE SCALE GENOMIC DNA]</scope>
    <source>
        <strain evidence="1 2">DSM 6139</strain>
    </source>
</reference>
<dbReference type="EMBL" id="JAGGKC010000038">
    <property type="protein sequence ID" value="MBP1920751.1"/>
    <property type="molecule type" value="Genomic_DNA"/>
</dbReference>
<name>A0ABS4G877_9CLOT</name>
<sequence>MGLFTEQEIHDMMETKNRAIQDYMSEYKLDDMPEENAVLKKVVSQFLIRPRFVPSSAKDEDKAIVAYLEMLVEQNWIIIKQLGRISGNNEK</sequence>
<keyword evidence="2" id="KW-1185">Reference proteome</keyword>